<accession>A0A017RU76</accession>
<dbReference type="InterPro" id="IPR003607">
    <property type="entry name" value="HD/PDEase_dom"/>
</dbReference>
<dbReference type="RefSeq" id="WP_051515076.1">
    <property type="nucleotide sequence ID" value="NZ_AZQP01000027.1"/>
</dbReference>
<keyword evidence="3" id="KW-1185">Reference proteome</keyword>
<evidence type="ECO:0000313" key="3">
    <source>
        <dbReference type="Proteomes" id="UP000019681"/>
    </source>
</evidence>
<comment type="caution">
    <text evidence="2">The sequence shown here is derived from an EMBL/GenBank/DDBJ whole genome shotgun (WGS) entry which is preliminary data.</text>
</comment>
<evidence type="ECO:0000259" key="1">
    <source>
        <dbReference type="PROSITE" id="PS51832"/>
    </source>
</evidence>
<dbReference type="STRING" id="1403537.Q428_09350"/>
<dbReference type="EMBL" id="AZQP01000027">
    <property type="protein sequence ID" value="EYE88146.1"/>
    <property type="molecule type" value="Genomic_DNA"/>
</dbReference>
<dbReference type="CDD" id="cd00077">
    <property type="entry name" value="HDc"/>
    <property type="match status" value="1"/>
</dbReference>
<reference evidence="2 3" key="1">
    <citation type="journal article" date="2014" name="Genome Announc.">
        <title>Draft Genome Sequence of Fervidicella metallireducens Strain AeBT, an Iron-Reducing Thermoanaerobe from the Great Artesian Basin.</title>
        <authorList>
            <person name="Patel B.K."/>
        </authorList>
    </citation>
    <scope>NUCLEOTIDE SEQUENCE [LARGE SCALE GENOMIC DNA]</scope>
    <source>
        <strain evidence="2 3">AeB</strain>
    </source>
</reference>
<dbReference type="Gene3D" id="1.10.3210.10">
    <property type="entry name" value="Hypothetical protein af1432"/>
    <property type="match status" value="1"/>
</dbReference>
<gene>
    <name evidence="2" type="ORF">Q428_09350</name>
</gene>
<dbReference type="Pfam" id="PF13487">
    <property type="entry name" value="HD_5"/>
    <property type="match status" value="1"/>
</dbReference>
<dbReference type="InterPro" id="IPR037522">
    <property type="entry name" value="HD_GYP_dom"/>
</dbReference>
<dbReference type="GO" id="GO:0016787">
    <property type="term" value="F:hydrolase activity"/>
    <property type="evidence" value="ECO:0007669"/>
    <property type="project" value="UniProtKB-KW"/>
</dbReference>
<dbReference type="SUPFAM" id="SSF109604">
    <property type="entry name" value="HD-domain/PDEase-like"/>
    <property type="match status" value="1"/>
</dbReference>
<dbReference type="SMART" id="SM00471">
    <property type="entry name" value="HDc"/>
    <property type="match status" value="1"/>
</dbReference>
<dbReference type="PROSITE" id="PS51832">
    <property type="entry name" value="HD_GYP"/>
    <property type="match status" value="1"/>
</dbReference>
<proteinExistence type="predicted"/>
<evidence type="ECO:0000313" key="2">
    <source>
        <dbReference type="EMBL" id="EYE88146.1"/>
    </source>
</evidence>
<dbReference type="PANTHER" id="PTHR43155">
    <property type="entry name" value="CYCLIC DI-GMP PHOSPHODIESTERASE PA4108-RELATED"/>
    <property type="match status" value="1"/>
</dbReference>
<keyword evidence="2" id="KW-0378">Hydrolase</keyword>
<name>A0A017RU76_9CLOT</name>
<dbReference type="AlphaFoldDB" id="A0A017RU76"/>
<dbReference type="Proteomes" id="UP000019681">
    <property type="component" value="Unassembled WGS sequence"/>
</dbReference>
<feature type="domain" description="HD-GYP" evidence="1">
    <location>
        <begin position="106"/>
        <end position="302"/>
    </location>
</feature>
<dbReference type="OrthoDB" id="9804747at2"/>
<protein>
    <submittedName>
        <fullName evidence="2">HD family phosphohydrolase</fullName>
    </submittedName>
</protein>
<dbReference type="PANTHER" id="PTHR43155:SF2">
    <property type="entry name" value="CYCLIC DI-GMP PHOSPHODIESTERASE PA4108"/>
    <property type="match status" value="1"/>
</dbReference>
<organism evidence="2 3">
    <name type="scientific">Fervidicella metallireducens AeB</name>
    <dbReference type="NCBI Taxonomy" id="1403537"/>
    <lineage>
        <taxon>Bacteria</taxon>
        <taxon>Bacillati</taxon>
        <taxon>Bacillota</taxon>
        <taxon>Clostridia</taxon>
        <taxon>Eubacteriales</taxon>
        <taxon>Clostridiaceae</taxon>
        <taxon>Fervidicella</taxon>
    </lineage>
</organism>
<sequence>MRYIRIEDSKNGDILARPIVTSDGIVLLSEGTVLSSSYIDKIISTGIKKIFIKDNLYSQTSVDIEDFSQLKDKSINLVSNIYNKVINSETIDSEEIETVVVDILNYVKSSTAFPSKLLETIKLKDNYTYIHSINTCFLSIILGEYFNLSETEQIILGTGALLHDIGKTYIDEKILKKASKLTDDEFKLIQKHTLYGFKILNSTKGIDHASMLIALNHHEKYDGSGYPRGLKGKQIDFFSQLVTICDVYDALINVRSYKKAFKPNETYEYILSKSGTFFNTELVNAFRNCICIYPDGVGVRLSDGRLAFVLHQNKGFPERPVINIITDNTGNFTSPTTVDLMNSLNIVIDDILI</sequence>